<evidence type="ECO:0000256" key="2">
    <source>
        <dbReference type="ARBA" id="ARBA00022884"/>
    </source>
</evidence>
<dbReference type="InterPro" id="IPR050343">
    <property type="entry name" value="RsuA_PseudoU_synthase"/>
</dbReference>
<dbReference type="GO" id="GO:0016853">
    <property type="term" value="F:isomerase activity"/>
    <property type="evidence" value="ECO:0007669"/>
    <property type="project" value="UniProtKB-KW"/>
</dbReference>
<dbReference type="SUPFAM" id="SSF55120">
    <property type="entry name" value="Pseudouridine synthase"/>
    <property type="match status" value="1"/>
</dbReference>
<dbReference type="PANTHER" id="PTHR47683">
    <property type="entry name" value="PSEUDOURIDINE SYNTHASE FAMILY PROTEIN-RELATED"/>
    <property type="match status" value="1"/>
</dbReference>
<comment type="similarity">
    <text evidence="1 5">Belongs to the pseudouridine synthase RsuA family.</text>
</comment>
<dbReference type="EC" id="5.4.99.-" evidence="5"/>
<dbReference type="CDD" id="cd02553">
    <property type="entry name" value="PseudoU_synth_RsuA"/>
    <property type="match status" value="1"/>
</dbReference>
<dbReference type="Gene3D" id="3.30.70.1560">
    <property type="entry name" value="Alpha-L RNA-binding motif"/>
    <property type="match status" value="1"/>
</dbReference>
<keyword evidence="3 5" id="KW-0413">Isomerase</keyword>
<name>A0ABW2UYA4_9BACI</name>
<dbReference type="InterPro" id="IPR020094">
    <property type="entry name" value="TruA/RsuA/RluB/E/F_N"/>
</dbReference>
<dbReference type="Gene3D" id="3.10.290.10">
    <property type="entry name" value="RNA-binding S4 domain"/>
    <property type="match status" value="1"/>
</dbReference>
<dbReference type="RefSeq" id="WP_382358577.1">
    <property type="nucleotide sequence ID" value="NZ_JBHTGR010000012.1"/>
</dbReference>
<dbReference type="Gene3D" id="3.30.70.580">
    <property type="entry name" value="Pseudouridine synthase I, catalytic domain, N-terminal subdomain"/>
    <property type="match status" value="1"/>
</dbReference>
<dbReference type="InterPro" id="IPR000748">
    <property type="entry name" value="PsdUridine_synth_RsuA/RluB/E/F"/>
</dbReference>
<evidence type="ECO:0000256" key="5">
    <source>
        <dbReference type="RuleBase" id="RU003887"/>
    </source>
</evidence>
<dbReference type="PANTHER" id="PTHR47683:SF4">
    <property type="entry name" value="PSEUDOURIDINE SYNTHASE"/>
    <property type="match status" value="1"/>
</dbReference>
<organism evidence="7 8">
    <name type="scientific">Lentibacillus kimchii</name>
    <dbReference type="NCBI Taxonomy" id="1542911"/>
    <lineage>
        <taxon>Bacteria</taxon>
        <taxon>Bacillati</taxon>
        <taxon>Bacillota</taxon>
        <taxon>Bacilli</taxon>
        <taxon>Bacillales</taxon>
        <taxon>Bacillaceae</taxon>
        <taxon>Lentibacillus</taxon>
    </lineage>
</organism>
<evidence type="ECO:0000256" key="4">
    <source>
        <dbReference type="PROSITE-ProRule" id="PRU00182"/>
    </source>
</evidence>
<evidence type="ECO:0000313" key="7">
    <source>
        <dbReference type="EMBL" id="MFC7747058.1"/>
    </source>
</evidence>
<proteinExistence type="inferred from homology"/>
<dbReference type="Pfam" id="PF01479">
    <property type="entry name" value="S4"/>
    <property type="match status" value="1"/>
</dbReference>
<dbReference type="InterPro" id="IPR036986">
    <property type="entry name" value="S4_RNA-bd_sf"/>
</dbReference>
<evidence type="ECO:0000259" key="6">
    <source>
        <dbReference type="SMART" id="SM00363"/>
    </source>
</evidence>
<gene>
    <name evidence="7" type="ORF">ACFQU8_07370</name>
</gene>
<dbReference type="InterPro" id="IPR042092">
    <property type="entry name" value="PsdUridine_s_RsuA/RluB/E/F_cat"/>
</dbReference>
<dbReference type="EMBL" id="JBHTGR010000012">
    <property type="protein sequence ID" value="MFC7747058.1"/>
    <property type="molecule type" value="Genomic_DNA"/>
</dbReference>
<feature type="domain" description="RNA-binding S4" evidence="6">
    <location>
        <begin position="1"/>
        <end position="61"/>
    </location>
</feature>
<dbReference type="SMART" id="SM00363">
    <property type="entry name" value="S4"/>
    <property type="match status" value="1"/>
</dbReference>
<evidence type="ECO:0000256" key="3">
    <source>
        <dbReference type="ARBA" id="ARBA00023235"/>
    </source>
</evidence>
<dbReference type="InterPro" id="IPR020103">
    <property type="entry name" value="PsdUridine_synth_cat_dom_sf"/>
</dbReference>
<evidence type="ECO:0000313" key="8">
    <source>
        <dbReference type="Proteomes" id="UP001596620"/>
    </source>
</evidence>
<accession>A0ABW2UYA4</accession>
<evidence type="ECO:0000256" key="1">
    <source>
        <dbReference type="ARBA" id="ARBA00008348"/>
    </source>
</evidence>
<dbReference type="InterPro" id="IPR006145">
    <property type="entry name" value="PsdUridine_synth_RsuA/RluA"/>
</dbReference>
<dbReference type="PROSITE" id="PS01149">
    <property type="entry name" value="PSI_RSU"/>
    <property type="match status" value="1"/>
</dbReference>
<comment type="caution">
    <text evidence="7">The sequence shown here is derived from an EMBL/GenBank/DDBJ whole genome shotgun (WGS) entry which is preliminary data.</text>
</comment>
<dbReference type="InterPro" id="IPR002942">
    <property type="entry name" value="S4_RNA-bd"/>
</dbReference>
<dbReference type="PROSITE" id="PS50889">
    <property type="entry name" value="S4"/>
    <property type="match status" value="1"/>
</dbReference>
<reference evidence="8" key="1">
    <citation type="journal article" date="2019" name="Int. J. Syst. Evol. Microbiol.">
        <title>The Global Catalogue of Microorganisms (GCM) 10K type strain sequencing project: providing services to taxonomists for standard genome sequencing and annotation.</title>
        <authorList>
            <consortium name="The Broad Institute Genomics Platform"/>
            <consortium name="The Broad Institute Genome Sequencing Center for Infectious Disease"/>
            <person name="Wu L."/>
            <person name="Ma J."/>
        </authorList>
    </citation>
    <scope>NUCLEOTIDE SEQUENCE [LARGE SCALE GENOMIC DNA]</scope>
    <source>
        <strain evidence="8">JCM 30234</strain>
    </source>
</reference>
<dbReference type="Pfam" id="PF00849">
    <property type="entry name" value="PseudoU_synth_2"/>
    <property type="match status" value="1"/>
</dbReference>
<dbReference type="CDD" id="cd00165">
    <property type="entry name" value="S4"/>
    <property type="match status" value="1"/>
</dbReference>
<protein>
    <recommendedName>
        <fullName evidence="5">Pseudouridine synthase</fullName>
        <ecNumber evidence="5">5.4.99.-</ecNumber>
    </recommendedName>
</protein>
<keyword evidence="8" id="KW-1185">Reference proteome</keyword>
<keyword evidence="2 4" id="KW-0694">RNA-binding</keyword>
<dbReference type="NCBIfam" id="TIGR00093">
    <property type="entry name" value="pseudouridine synthase"/>
    <property type="match status" value="1"/>
</dbReference>
<dbReference type="InterPro" id="IPR018496">
    <property type="entry name" value="PsdUridine_synth_RsuA/RluB_CS"/>
</dbReference>
<dbReference type="SUPFAM" id="SSF55174">
    <property type="entry name" value="Alpha-L RNA-binding motif"/>
    <property type="match status" value="1"/>
</dbReference>
<dbReference type="Proteomes" id="UP001596620">
    <property type="component" value="Unassembled WGS sequence"/>
</dbReference>
<sequence>MRLDKLLANTGYGSRKDVKTLIKKKHVSVNGQLVRSSDLQVHPDYDRVLVDQEEVHYQDYIYIMLNKPSGFISATADGQTMTVVDLLTADYQRFKPFPVGRLDKDTQGLLLMTNDGELGHQLTSPKKAVEKVYYAQIDGHVTDDDVSQFRRGIELDDGYMTKPAVLEIIEAGDLSEVYITVTEGKFHQVKRMVEGLGKKVMFLERIRMGTLTLDNQLQPGEYRELTEAEELSLQPAEQKKR</sequence>